<feature type="compositionally biased region" description="Polar residues" evidence="1">
    <location>
        <begin position="657"/>
        <end position="666"/>
    </location>
</feature>
<feature type="compositionally biased region" description="Low complexity" evidence="1">
    <location>
        <begin position="321"/>
        <end position="333"/>
    </location>
</feature>
<accession>A0AAV9JXG1</accession>
<dbReference type="AlphaFoldDB" id="A0AAV9JXG1"/>
<evidence type="ECO:0008006" key="4">
    <source>
        <dbReference type="Google" id="ProtNLM"/>
    </source>
</evidence>
<feature type="compositionally biased region" description="Polar residues" evidence="1">
    <location>
        <begin position="576"/>
        <end position="586"/>
    </location>
</feature>
<keyword evidence="3" id="KW-1185">Reference proteome</keyword>
<feature type="compositionally biased region" description="Basic and acidic residues" evidence="1">
    <location>
        <begin position="486"/>
        <end position="498"/>
    </location>
</feature>
<reference evidence="2 3" key="1">
    <citation type="submission" date="2021-11" db="EMBL/GenBank/DDBJ databases">
        <title>Black yeast isolated from Biological Soil Crust.</title>
        <authorList>
            <person name="Kurbessoian T."/>
        </authorList>
    </citation>
    <scope>NUCLEOTIDE SEQUENCE [LARGE SCALE GENOMIC DNA]</scope>
    <source>
        <strain evidence="2 3">CCFEE 5522</strain>
    </source>
</reference>
<dbReference type="EMBL" id="JAVFHQ010000001">
    <property type="protein sequence ID" value="KAK4550468.1"/>
    <property type="molecule type" value="Genomic_DNA"/>
</dbReference>
<feature type="region of interest" description="Disordered" evidence="1">
    <location>
        <begin position="142"/>
        <end position="666"/>
    </location>
</feature>
<feature type="compositionally biased region" description="Basic and acidic residues" evidence="1">
    <location>
        <begin position="203"/>
        <end position="224"/>
    </location>
</feature>
<feature type="compositionally biased region" description="Basic and acidic residues" evidence="1">
    <location>
        <begin position="605"/>
        <end position="620"/>
    </location>
</feature>
<feature type="compositionally biased region" description="Low complexity" evidence="1">
    <location>
        <begin position="145"/>
        <end position="157"/>
    </location>
</feature>
<gene>
    <name evidence="2" type="ORF">LTR36_000047</name>
</gene>
<feature type="compositionally biased region" description="Polar residues" evidence="1">
    <location>
        <begin position="505"/>
        <end position="516"/>
    </location>
</feature>
<comment type="caution">
    <text evidence="2">The sequence shown here is derived from an EMBL/GenBank/DDBJ whole genome shotgun (WGS) entry which is preliminary data.</text>
</comment>
<evidence type="ECO:0000313" key="2">
    <source>
        <dbReference type="EMBL" id="KAK4550468.1"/>
    </source>
</evidence>
<proteinExistence type="predicted"/>
<dbReference type="Proteomes" id="UP001324427">
    <property type="component" value="Unassembled WGS sequence"/>
</dbReference>
<organism evidence="2 3">
    <name type="scientific">Oleoguttula mirabilis</name>
    <dbReference type="NCBI Taxonomy" id="1507867"/>
    <lineage>
        <taxon>Eukaryota</taxon>
        <taxon>Fungi</taxon>
        <taxon>Dikarya</taxon>
        <taxon>Ascomycota</taxon>
        <taxon>Pezizomycotina</taxon>
        <taxon>Dothideomycetes</taxon>
        <taxon>Dothideomycetidae</taxon>
        <taxon>Mycosphaerellales</taxon>
        <taxon>Teratosphaeriaceae</taxon>
        <taxon>Oleoguttula</taxon>
    </lineage>
</organism>
<protein>
    <recommendedName>
        <fullName evidence="4">Neurofilament heavy polypeptide</fullName>
    </recommendedName>
</protein>
<evidence type="ECO:0000256" key="1">
    <source>
        <dbReference type="SAM" id="MobiDB-lite"/>
    </source>
</evidence>
<sequence>MPVASDPGKHAPAAATMSKADQADLAAINSSIDRMRTFTPTDPYILTIPQDIEPRYHYPGPRSYPARQWLHQTPFRVEDGDRDTTQYQTFIYHEHGKDMYVLHNSRPKEAAEGAATKVKVGTGANTPSAGPKKKISLDAYKKKQTPAATPAQEPAAAVKLTSAPAKPPAVKGPVERVKAETEEVLAAVEEEEDEVEQAPPEAQLEKKELKRKREDTGKHDEKWSDAPAASEEPAAKRARTMPTPTPPSTAMLKTKPPAPPEVPKQPAKSPEKPSTPPATSEDPGLPPRLSPLQLPLLPSRLSPTLPPNMAANLKAREHLRSSSSDTSAPGSAAKNGKLSPVKRPDGITKHKSPIPRNAFRANSSSPAIRSEAEEKVRPPTSSAPQRAKTPELSQEDALSVGKALKAKRTDTTSLVVKMKYKKQHREDIRRILNMRPQPAGAAAPAPTPKTTDEPKAEKPSIRRRDPNAKGVAQKVGPANKGVAKKKLAEKAPTAEKRPPPVKPSNVGTTTSQTEEASGNAVLESSAADLQSPSILPPTAKPQPSGKRKAVDTATGPETKEPPAKRKKVPDAIQTKVDPSTPVQPDMQSPALLAGTQKTLHVTPSIRKDHLSVAMQREHSADSNVNTPSAKSGNTPVTNGTHASQPNGIASKPPPSQPSNKTPIQQAWDSEQKRLETLGRDLKHAATAHLKSLNITHSDASAPSNEQKLAAVKSVESLLAYILAFTCADEAALAADPKQNPSIKTWRSLLGFFAFVRRNCESFPLLLGLTCQLGVVFNARIIDITLQYPAERPTRDITMETYAALAKNATDAEAMLDIDVLQESFPRSWKARAKGSLGVDKLAGAADFAGDYKFPIGVQTPPLRAARAGYAMLGEWIGKERVGYEMKLKL</sequence>
<feature type="compositionally biased region" description="Polar residues" evidence="1">
    <location>
        <begin position="621"/>
        <end position="647"/>
    </location>
</feature>
<feature type="compositionally biased region" description="Basic and acidic residues" evidence="1">
    <location>
        <begin position="450"/>
        <end position="467"/>
    </location>
</feature>
<evidence type="ECO:0000313" key="3">
    <source>
        <dbReference type="Proteomes" id="UP001324427"/>
    </source>
</evidence>
<name>A0AAV9JXG1_9PEZI</name>
<feature type="compositionally biased region" description="Low complexity" evidence="1">
    <location>
        <begin position="290"/>
        <end position="303"/>
    </location>
</feature>